<dbReference type="Pfam" id="PF01593">
    <property type="entry name" value="Amino_oxidase"/>
    <property type="match status" value="1"/>
</dbReference>
<accession>A0A0U5H1G9</accession>
<dbReference type="PRINTS" id="PR00419">
    <property type="entry name" value="ADXRDTASE"/>
</dbReference>
<feature type="domain" description="Amine oxidase" evidence="1">
    <location>
        <begin position="13"/>
        <end position="425"/>
    </location>
</feature>
<dbReference type="STRING" id="1407499.HHUB_1777"/>
<dbReference type="AlphaFoldDB" id="A0A0U5H1G9"/>
<proteinExistence type="predicted"/>
<dbReference type="KEGG" id="hhb:Hhub_1777"/>
<dbReference type="Gene3D" id="3.50.50.60">
    <property type="entry name" value="FAD/NAD(P)-binding domain"/>
    <property type="match status" value="1"/>
</dbReference>
<reference evidence="3" key="1">
    <citation type="journal article" date="2016" name="Environ. Microbiol.">
        <title>The complete genome of a viable archaeum isolated from 123-million-year-old rock salt.</title>
        <authorList>
            <person name="Jaakkola S.T."/>
            <person name="Pfeiffer F."/>
            <person name="Ravantti J.J."/>
            <person name="Guo Q."/>
            <person name="Liu Y."/>
            <person name="Chen X."/>
            <person name="Ma H."/>
            <person name="Yang C."/>
            <person name="Oksanen H.M."/>
            <person name="Bamford D.H."/>
        </authorList>
    </citation>
    <scope>NUCLEOTIDE SEQUENCE</scope>
    <source>
        <strain evidence="3">JI20-1</strain>
    </source>
</reference>
<evidence type="ECO:0000313" key="3">
    <source>
        <dbReference type="Proteomes" id="UP000066737"/>
    </source>
</evidence>
<dbReference type="OrthoDB" id="202781at2157"/>
<dbReference type="PANTHER" id="PTHR42841">
    <property type="entry name" value="AMINE OXIDASE"/>
    <property type="match status" value="1"/>
</dbReference>
<name>A0A0U5H1G9_9EURY</name>
<dbReference type="InterPro" id="IPR002937">
    <property type="entry name" value="Amino_oxidase"/>
</dbReference>
<dbReference type="RefSeq" id="WP_059056257.1">
    <property type="nucleotide sequence ID" value="NZ_CEML01000002.1"/>
</dbReference>
<dbReference type="InterPro" id="IPR036188">
    <property type="entry name" value="FAD/NAD-bd_sf"/>
</dbReference>
<sequence>MSDSRVVVVGGGLAGLTAARHLAADGFDVTLFERNEDVGGRVRSRRGDGYVFDRGFQVLFTAYPAARRELDFDALDLRAFSPGATICRGDRRSVLADPLREPGALTQTLFNSEVSTMDKLRTLRLRADLKAKSVGEIFAEPDATIEQHLYTYGFSERYVERFVRPFYGGITLDRGLDTSKRIFEFTFKMLSEGETVIPAGGMGAITRQLADRAVEQDARVVTEAPVEDLAAGDGEVTVQIPGETVEADAVVVAADPKASRDLTGVEAIPTDARGCVTQYFAVPAGHPLADSDRIHLNADGEVPTTVAPLSGVAPEYAPDDRALVAATTVGHDDARDGVRAESDGDLETRTRETVAEWYPAASLGDFEVLRTDRLPFAQFAQPPGVHESLPDVRDPDGPVYLAGDYTHDSSINGALESGKAAADAVSADLQ</sequence>
<dbReference type="GeneID" id="26658455"/>
<dbReference type="Proteomes" id="UP000066737">
    <property type="component" value="Chromosome I"/>
</dbReference>
<evidence type="ECO:0000313" key="2">
    <source>
        <dbReference type="EMBL" id="CQH51818.1"/>
    </source>
</evidence>
<dbReference type="GO" id="GO:0016491">
    <property type="term" value="F:oxidoreductase activity"/>
    <property type="evidence" value="ECO:0007669"/>
    <property type="project" value="InterPro"/>
</dbReference>
<gene>
    <name evidence="2" type="ORF">HHUB_1777</name>
</gene>
<organism evidence="2 3">
    <name type="scientific">Halobacterium hubeiense</name>
    <dbReference type="NCBI Taxonomy" id="1407499"/>
    <lineage>
        <taxon>Archaea</taxon>
        <taxon>Methanobacteriati</taxon>
        <taxon>Methanobacteriota</taxon>
        <taxon>Stenosarchaea group</taxon>
        <taxon>Halobacteria</taxon>
        <taxon>Halobacteriales</taxon>
        <taxon>Halobacteriaceae</taxon>
        <taxon>Halobacterium</taxon>
    </lineage>
</organism>
<dbReference type="SUPFAM" id="SSF51905">
    <property type="entry name" value="FAD/NAD(P)-binding domain"/>
    <property type="match status" value="1"/>
</dbReference>
<protein>
    <submittedName>
        <fullName evidence="2">Amine oxidase domain protein</fullName>
    </submittedName>
</protein>
<evidence type="ECO:0000259" key="1">
    <source>
        <dbReference type="Pfam" id="PF01593"/>
    </source>
</evidence>
<dbReference type="EMBL" id="LN831302">
    <property type="protein sequence ID" value="CQH51818.1"/>
    <property type="molecule type" value="Genomic_DNA"/>
</dbReference>
<keyword evidence="3" id="KW-1185">Reference proteome</keyword>